<keyword evidence="2" id="KW-0813">Transport</keyword>
<dbReference type="InterPro" id="IPR003439">
    <property type="entry name" value="ABC_transporter-like_ATP-bd"/>
</dbReference>
<evidence type="ECO:0000256" key="4">
    <source>
        <dbReference type="ARBA" id="ARBA00022840"/>
    </source>
</evidence>
<dbReference type="CDD" id="cd03224">
    <property type="entry name" value="ABC_TM1139_LivF_branched"/>
    <property type="match status" value="1"/>
</dbReference>
<dbReference type="Pfam" id="PF00005">
    <property type="entry name" value="ABC_tran"/>
    <property type="match status" value="1"/>
</dbReference>
<dbReference type="EMBL" id="WUYX01000013">
    <property type="protein sequence ID" value="MXV61073.1"/>
    <property type="molecule type" value="Genomic_DNA"/>
</dbReference>
<dbReference type="InterPro" id="IPR052156">
    <property type="entry name" value="BCAA_Transport_ATP-bd_LivF"/>
</dbReference>
<dbReference type="GO" id="GO:0015807">
    <property type="term" value="P:L-amino acid transport"/>
    <property type="evidence" value="ECO:0007669"/>
    <property type="project" value="TreeGrafter"/>
</dbReference>
<name>A0A6B0VIG6_9EURY</name>
<dbReference type="SMART" id="SM00382">
    <property type="entry name" value="AAA"/>
    <property type="match status" value="1"/>
</dbReference>
<dbReference type="RefSeq" id="WP_160062613.1">
    <property type="nucleotide sequence ID" value="NZ_WUYX01000013.1"/>
</dbReference>
<evidence type="ECO:0000256" key="2">
    <source>
        <dbReference type="ARBA" id="ARBA00022448"/>
    </source>
</evidence>
<evidence type="ECO:0000313" key="7">
    <source>
        <dbReference type="EMBL" id="MXV61073.1"/>
    </source>
</evidence>
<dbReference type="InterPro" id="IPR017871">
    <property type="entry name" value="ABC_transporter-like_CS"/>
</dbReference>
<dbReference type="PANTHER" id="PTHR43820">
    <property type="entry name" value="HIGH-AFFINITY BRANCHED-CHAIN AMINO ACID TRANSPORT ATP-BINDING PROTEIN LIVF"/>
    <property type="match status" value="1"/>
</dbReference>
<dbReference type="Gene3D" id="3.40.50.300">
    <property type="entry name" value="P-loop containing nucleotide triphosphate hydrolases"/>
    <property type="match status" value="1"/>
</dbReference>
<keyword evidence="4 7" id="KW-0067">ATP-binding</keyword>
<comment type="similarity">
    <text evidence="1">Belongs to the ABC transporter superfamily.</text>
</comment>
<dbReference type="InterPro" id="IPR003593">
    <property type="entry name" value="AAA+_ATPase"/>
</dbReference>
<dbReference type="PROSITE" id="PS50893">
    <property type="entry name" value="ABC_TRANSPORTER_2"/>
    <property type="match status" value="1"/>
</dbReference>
<dbReference type="PROSITE" id="PS00211">
    <property type="entry name" value="ABC_TRANSPORTER_1"/>
    <property type="match status" value="1"/>
</dbReference>
<feature type="domain" description="ABC transporter" evidence="6">
    <location>
        <begin position="6"/>
        <end position="238"/>
    </location>
</feature>
<dbReference type="InterPro" id="IPR027417">
    <property type="entry name" value="P-loop_NTPase"/>
</dbReference>
<gene>
    <name evidence="7" type="ORF">GS429_03165</name>
</gene>
<dbReference type="SUPFAM" id="SSF52540">
    <property type="entry name" value="P-loop containing nucleoside triphosphate hydrolases"/>
    <property type="match status" value="1"/>
</dbReference>
<dbReference type="AlphaFoldDB" id="A0A6B0VIG6"/>
<evidence type="ECO:0000256" key="1">
    <source>
        <dbReference type="ARBA" id="ARBA00005417"/>
    </source>
</evidence>
<accession>A0A6B0VIG6</accession>
<dbReference type="GO" id="GO:0016887">
    <property type="term" value="F:ATP hydrolysis activity"/>
    <property type="evidence" value="ECO:0007669"/>
    <property type="project" value="InterPro"/>
</dbReference>
<protein>
    <submittedName>
        <fullName evidence="7">ATP-binding cassette domain-containing protein</fullName>
    </submittedName>
</protein>
<organism evidence="7 8">
    <name type="scientific">Natronorubrum halalkaliphilum</name>
    <dbReference type="NCBI Taxonomy" id="2691917"/>
    <lineage>
        <taxon>Archaea</taxon>
        <taxon>Methanobacteriati</taxon>
        <taxon>Methanobacteriota</taxon>
        <taxon>Stenosarchaea group</taxon>
        <taxon>Halobacteria</taxon>
        <taxon>Halobacteriales</taxon>
        <taxon>Natrialbaceae</taxon>
        <taxon>Natronorubrum</taxon>
    </lineage>
</organism>
<keyword evidence="5" id="KW-0029">Amino-acid transport</keyword>
<proteinExistence type="inferred from homology"/>
<comment type="caution">
    <text evidence="7">The sequence shown here is derived from an EMBL/GenBank/DDBJ whole genome shotgun (WGS) entry which is preliminary data.</text>
</comment>
<reference evidence="7 8" key="1">
    <citation type="submission" date="2020-01" db="EMBL/GenBank/DDBJ databases">
        <title>Natronorubrum sp. JWXQ-INN 674 isolated from Inner Mongolia Autonomous Region of China.</title>
        <authorList>
            <person name="Xue Q."/>
        </authorList>
    </citation>
    <scope>NUCLEOTIDE SEQUENCE [LARGE SCALE GENOMIC DNA]</scope>
    <source>
        <strain evidence="7 8">JWXQ-INN-674</strain>
    </source>
</reference>
<dbReference type="Proteomes" id="UP000434101">
    <property type="component" value="Unassembled WGS sequence"/>
</dbReference>
<dbReference type="GO" id="GO:0005524">
    <property type="term" value="F:ATP binding"/>
    <property type="evidence" value="ECO:0007669"/>
    <property type="project" value="UniProtKB-KW"/>
</dbReference>
<evidence type="ECO:0000259" key="6">
    <source>
        <dbReference type="PROSITE" id="PS50893"/>
    </source>
</evidence>
<evidence type="ECO:0000256" key="5">
    <source>
        <dbReference type="ARBA" id="ARBA00022970"/>
    </source>
</evidence>
<keyword evidence="8" id="KW-1185">Reference proteome</keyword>
<keyword evidence="3" id="KW-0547">Nucleotide-binding</keyword>
<dbReference type="PANTHER" id="PTHR43820:SF4">
    <property type="entry name" value="HIGH-AFFINITY BRANCHED-CHAIN AMINO ACID TRANSPORT ATP-BINDING PROTEIN LIVF"/>
    <property type="match status" value="1"/>
</dbReference>
<sequence length="239" mass="26528">MTDTILDIQDLNVYYGKSHALQGVSLSIEQGEIYGVIGPNGAGKTTMLNAVAGFIDYEGTIRYDGTDLSTVSGREIVESGLIYCTENRDLFPFFSVHENLLMGAQFRDDRDAVQDDLDMVYDLFPRLDERREQEAETMSGGEQQMLAVGRALMSDPEVLMLDEPTLGLAPVIIEDIGEALTTLNEEEGLTILLAEQNSTFALRHADRLSLIETGEIELAGTHEEFHDNEYVREAYVGVH</sequence>
<evidence type="ECO:0000313" key="8">
    <source>
        <dbReference type="Proteomes" id="UP000434101"/>
    </source>
</evidence>
<evidence type="ECO:0000256" key="3">
    <source>
        <dbReference type="ARBA" id="ARBA00022741"/>
    </source>
</evidence>
<dbReference type="OrthoDB" id="97750at2157"/>
<dbReference type="GO" id="GO:0015658">
    <property type="term" value="F:branched-chain amino acid transmembrane transporter activity"/>
    <property type="evidence" value="ECO:0007669"/>
    <property type="project" value="TreeGrafter"/>
</dbReference>